<comment type="caution">
    <text evidence="2">The sequence shown here is derived from an EMBL/GenBank/DDBJ whole genome shotgun (WGS) entry which is preliminary data.</text>
</comment>
<reference evidence="2" key="1">
    <citation type="submission" date="2021-02" db="EMBL/GenBank/DDBJ databases">
        <title>First Annotated Genome of the Yellow-green Alga Tribonema minus.</title>
        <authorList>
            <person name="Mahan K.M."/>
        </authorList>
    </citation>
    <scope>NUCLEOTIDE SEQUENCE</scope>
    <source>
        <strain evidence="2">UTEX B ZZ1240</strain>
    </source>
</reference>
<feature type="compositionally biased region" description="Basic residues" evidence="1">
    <location>
        <begin position="434"/>
        <end position="443"/>
    </location>
</feature>
<evidence type="ECO:0000256" key="1">
    <source>
        <dbReference type="SAM" id="MobiDB-lite"/>
    </source>
</evidence>
<feature type="compositionally biased region" description="Basic and acidic residues" evidence="1">
    <location>
        <begin position="1383"/>
        <end position="1398"/>
    </location>
</feature>
<name>A0A835Z0E9_9STRA</name>
<feature type="compositionally biased region" description="Basic residues" evidence="1">
    <location>
        <begin position="193"/>
        <end position="208"/>
    </location>
</feature>
<feature type="region of interest" description="Disordered" evidence="1">
    <location>
        <begin position="1340"/>
        <end position="1441"/>
    </location>
</feature>
<organism evidence="2 3">
    <name type="scientific">Tribonema minus</name>
    <dbReference type="NCBI Taxonomy" id="303371"/>
    <lineage>
        <taxon>Eukaryota</taxon>
        <taxon>Sar</taxon>
        <taxon>Stramenopiles</taxon>
        <taxon>Ochrophyta</taxon>
        <taxon>PX clade</taxon>
        <taxon>Xanthophyceae</taxon>
        <taxon>Tribonematales</taxon>
        <taxon>Tribonemataceae</taxon>
        <taxon>Tribonema</taxon>
    </lineage>
</organism>
<accession>A0A835Z0E9</accession>
<feature type="compositionally biased region" description="Low complexity" evidence="1">
    <location>
        <begin position="105"/>
        <end position="119"/>
    </location>
</feature>
<feature type="region of interest" description="Disordered" evidence="1">
    <location>
        <begin position="423"/>
        <end position="444"/>
    </location>
</feature>
<feature type="compositionally biased region" description="Low complexity" evidence="1">
    <location>
        <begin position="1399"/>
        <end position="1438"/>
    </location>
</feature>
<protein>
    <submittedName>
        <fullName evidence="2">Uncharacterized protein</fullName>
    </submittedName>
</protein>
<feature type="compositionally biased region" description="Gly residues" evidence="1">
    <location>
        <begin position="152"/>
        <end position="163"/>
    </location>
</feature>
<feature type="compositionally biased region" description="Basic and acidic residues" evidence="1">
    <location>
        <begin position="1349"/>
        <end position="1362"/>
    </location>
</feature>
<gene>
    <name evidence="2" type="ORF">JKP88DRAFT_244664</name>
</gene>
<feature type="compositionally biased region" description="Low complexity" evidence="1">
    <location>
        <begin position="218"/>
        <end position="235"/>
    </location>
</feature>
<dbReference type="Proteomes" id="UP000664859">
    <property type="component" value="Unassembled WGS sequence"/>
</dbReference>
<dbReference type="EMBL" id="JAFCMP010000157">
    <property type="protein sequence ID" value="KAG5184666.1"/>
    <property type="molecule type" value="Genomic_DNA"/>
</dbReference>
<feature type="region of interest" description="Disordered" evidence="1">
    <location>
        <begin position="1"/>
        <end position="255"/>
    </location>
</feature>
<keyword evidence="3" id="KW-1185">Reference proteome</keyword>
<evidence type="ECO:0000313" key="2">
    <source>
        <dbReference type="EMBL" id="KAG5184666.1"/>
    </source>
</evidence>
<sequence length="1589" mass="169516">MAIDNVARCSGGCGGAQESRRRCAGGDGTSEQSLAALREEIGAAARQSEESLEQLSNNMGDLARQMATRRPESKRRATPQSPETRRRASTRPARDASLQRTLLQAPWGGAARAAPGVGVEPRAGAARKLSMCGGGGGSIQEDSALLDVGHLAGSGDGDGGDGCSSGEPSSDDGSCHSDSGRRRGSGASSLSRNARRAQRGTHRRRRERRERGRRREQQQAPRRTAVAQATTTTTASPLQGDRPEPGQGARSDNMRMPTNAVLPRMSRYPVAMRQVQLRRRETRNPWRIHVEASVTVDRVLAALAAADRGMYMAYRAAWREPLIDAEEYCLCIAEGVARYNTEVGASAAALQFARHIADRRGVDLGAVGGAPTPFNGGFCDFMRRGLTQVRPAHAERSKGALWAQAGGTWRTWSAASRCGTATSCTQRPSTAASRTKRARRRAALSRQSASVPLLLLRRGAATARSLSLGAAAARPLPLSAAASRTTRARLRTTLPPLLLLLWRSVAAAERGGAAAVVARHGGFQMGARRGGGGSFSVTTAPCTRIIELERWRRCRGQAHRACGTKSNRHRHRHRHYRHRYFSTLLLTSQAFAKVVRARSRELGKPPIAVSSPPASHRQQCKAAIQIQVKAAHVAGGAAVAAHAHALWRAASPWRRAPTLFWRAALQLTACAYAHLAGGDARAACAYTLADGAASCGVRLRSLGGLRRSGSALLWRAALQLAACAYALWASRVALTARACALSARGAADVACAYASSAGVRRESLRRRAYASLRTQRAAARSRAAAPGIWRRRAHASLPPTRRRAYASLRIQLAAARTLVAAARLRVAAQAAGGGALTRCRARSLAAARTCVAAPVSQRQARYSRLLLRRRARCSRLPCFGDGRVTRACALSAAAGAYLAPALSQRQAHYSRLRHLAVAGALLVPALTWRRRGRYSCLRSLGGGGGDTRACAHLVAAEAFVRACALSVAGALLALALTWRRQARYSRWRSFCCGPVTHTWAFGSMPSRVRRCPHHELRRCRAYVAALAKRRCRGAAFACRAHAVAIAKQRLRVTRTSQRSPSGGAAARCHHGTPHARCRYHQAAVTRCAHAVVITKLRPCAAAPAVPCLAIAVARMHHNTACRLHFADHLRHDQEVDRDDNEAPQFPDNYPAKNNAMLKAHFMASLESSDAIQWVQRVSDGADCVYIDFDRVVMLKQELERAPRAVKPDNYKTNFARYQFTRCQAKTERGDVVTALYHESFHRQATRADLLAMPRVTGARSDPAVTPSRPESLPQPDCPAEDSTVNDAACAATVRKRTSQWLQLTNFIGTVINAINPWHLSRKHFAAAEVCCPAAAVPDVDPPATQTAGNDDHNDADAAAEQRARKRRRRAGIEATDSSSPAAVDKHMATSEADLDRPDPTAGGAPASTASASIDASARDSATGATPAAACAGPTRASTTSPQVDVGAACAGAAAATCGPAAAATATPANAMAATSTSPAPAAAAHSALHVTHPPSTSPHSLPQVCATPIARRNLLMPVAVYAFGDNDGPGTNRLSTPDNEIPNVPVSPAMPDSPFQDRLASSTPFGTLEQLAPYLLTYCPTVTRCVTSP</sequence>
<proteinExistence type="predicted"/>
<evidence type="ECO:0000313" key="3">
    <source>
        <dbReference type="Proteomes" id="UP000664859"/>
    </source>
</evidence>
<feature type="region of interest" description="Disordered" evidence="1">
    <location>
        <begin position="1257"/>
        <end position="1283"/>
    </location>
</feature>